<evidence type="ECO:0000256" key="1">
    <source>
        <dbReference type="ARBA" id="ARBA00010692"/>
    </source>
</evidence>
<keyword evidence="3" id="KW-1133">Transmembrane helix</keyword>
<sequence>MMFIAMYAAILSILAQVTIPLPLVPITGQTLAVGLFATIIGSRFSTYTILVYLALGTIGLPVFAGFTSGLGIVFGPTGGYLFGFIPAAFLTGYWLERKGFTTPHAIGANLLGMVITLAFGMAWLKFVASISWNAAFMTGFMPFLPVGILKAIIAAYLGILIRKRLLSARLLPSTL</sequence>
<dbReference type="EMBL" id="PKOZ01000001">
    <property type="protein sequence ID" value="PQD97271.1"/>
    <property type="molecule type" value="Genomic_DNA"/>
</dbReference>
<dbReference type="Gene3D" id="1.10.1760.20">
    <property type="match status" value="1"/>
</dbReference>
<dbReference type="InterPro" id="IPR003784">
    <property type="entry name" value="BioY"/>
</dbReference>
<reference evidence="4 5" key="1">
    <citation type="submission" date="2017-12" db="EMBL/GenBank/DDBJ databases">
        <title>Taxonomic description and draft genome of Pradoshia cofamensis Gen. nov., sp. nov., a thermotolerant bacillale isolated from anterior gut of earthworm Eisenia fetida.</title>
        <authorList>
            <person name="Saha T."/>
            <person name="Chakraborty R."/>
        </authorList>
    </citation>
    <scope>NUCLEOTIDE SEQUENCE [LARGE SCALE GENOMIC DNA]</scope>
    <source>
        <strain evidence="4 5">EAG3</strain>
    </source>
</reference>
<name>A0A2S7N5A4_9BACI</name>
<evidence type="ECO:0000313" key="4">
    <source>
        <dbReference type="EMBL" id="PQD97271.1"/>
    </source>
</evidence>
<dbReference type="AlphaFoldDB" id="A0A2S7N5A4"/>
<comment type="similarity">
    <text evidence="1 2">Belongs to the BioY family.</text>
</comment>
<keyword evidence="2" id="KW-1003">Cell membrane</keyword>
<comment type="subcellular location">
    <subcellularLocation>
        <location evidence="2">Cell membrane</location>
        <topology evidence="2">Multi-pass membrane protein</topology>
    </subcellularLocation>
</comment>
<keyword evidence="2 3" id="KW-0472">Membrane</keyword>
<gene>
    <name evidence="4" type="ORF">CYL18_04040</name>
</gene>
<feature type="transmembrane region" description="Helical" evidence="3">
    <location>
        <begin position="78"/>
        <end position="95"/>
    </location>
</feature>
<dbReference type="OrthoDB" id="9803495at2"/>
<evidence type="ECO:0000256" key="3">
    <source>
        <dbReference type="SAM" id="Phobius"/>
    </source>
</evidence>
<feature type="transmembrane region" description="Helical" evidence="3">
    <location>
        <begin position="107"/>
        <end position="128"/>
    </location>
</feature>
<dbReference type="GO" id="GO:0015225">
    <property type="term" value="F:biotin transmembrane transporter activity"/>
    <property type="evidence" value="ECO:0007669"/>
    <property type="project" value="UniProtKB-UniRule"/>
</dbReference>
<dbReference type="Pfam" id="PF02632">
    <property type="entry name" value="BioY"/>
    <property type="match status" value="1"/>
</dbReference>
<keyword evidence="2" id="KW-0813">Transport</keyword>
<evidence type="ECO:0000313" key="5">
    <source>
        <dbReference type="Proteomes" id="UP000239663"/>
    </source>
</evidence>
<proteinExistence type="inferred from homology"/>
<dbReference type="GO" id="GO:0005886">
    <property type="term" value="C:plasma membrane"/>
    <property type="evidence" value="ECO:0007669"/>
    <property type="project" value="UniProtKB-SubCell"/>
</dbReference>
<dbReference type="PIRSF" id="PIRSF016661">
    <property type="entry name" value="BioY"/>
    <property type="match status" value="1"/>
</dbReference>
<evidence type="ECO:0000256" key="2">
    <source>
        <dbReference type="PIRNR" id="PIRNR016661"/>
    </source>
</evidence>
<dbReference type="PANTHER" id="PTHR34295:SF1">
    <property type="entry name" value="BIOTIN TRANSPORTER BIOY"/>
    <property type="match status" value="1"/>
</dbReference>
<dbReference type="PANTHER" id="PTHR34295">
    <property type="entry name" value="BIOTIN TRANSPORTER BIOY"/>
    <property type="match status" value="1"/>
</dbReference>
<feature type="transmembrane region" description="Helical" evidence="3">
    <location>
        <begin position="140"/>
        <end position="161"/>
    </location>
</feature>
<organism evidence="4 5">
    <name type="scientific">Pradoshia eiseniae</name>
    <dbReference type="NCBI Taxonomy" id="2064768"/>
    <lineage>
        <taxon>Bacteria</taxon>
        <taxon>Bacillati</taxon>
        <taxon>Bacillota</taxon>
        <taxon>Bacilli</taxon>
        <taxon>Bacillales</taxon>
        <taxon>Bacillaceae</taxon>
        <taxon>Pradoshia</taxon>
    </lineage>
</organism>
<comment type="caution">
    <text evidence="4">The sequence shown here is derived from an EMBL/GenBank/DDBJ whole genome shotgun (WGS) entry which is preliminary data.</text>
</comment>
<keyword evidence="3" id="KW-0812">Transmembrane</keyword>
<accession>A0A2S7N5A4</accession>
<dbReference type="Proteomes" id="UP000239663">
    <property type="component" value="Unassembled WGS sequence"/>
</dbReference>
<keyword evidence="5" id="KW-1185">Reference proteome</keyword>
<protein>
    <recommendedName>
        <fullName evidence="2">Biotin transporter</fullName>
    </recommendedName>
</protein>